<accession>A0A654LWH6</accession>
<dbReference type="Proteomes" id="UP000058925">
    <property type="component" value="Chromosome"/>
</dbReference>
<gene>
    <name evidence="1" type="ORF">NMY3_01595</name>
</gene>
<evidence type="ECO:0000313" key="1">
    <source>
        <dbReference type="EMBL" id="ALI35798.1"/>
    </source>
</evidence>
<evidence type="ECO:0000313" key="2">
    <source>
        <dbReference type="Proteomes" id="UP000058925"/>
    </source>
</evidence>
<dbReference type="RefSeq" id="WP_196818193.1">
    <property type="nucleotide sequence ID" value="NZ_CP012850.1"/>
</dbReference>
<sequence length="182" mass="21021">MPKVKKDVKGNIKSESITFRIEKPILDELRSEADQKMESVNTLVNQIIKSYIQWHKPAKKAGLGYFSKVLLAESMNHLTEEQVIQITEEFCNHHLKDISNMLGTSNTFSSFMSALRSWLDSSGYNFRYDISNGMDVYVIQFDLGKNFSLYFKTQMQLVFRQFDLKNAEAEMTDNTVILKIAI</sequence>
<reference evidence="2" key="1">
    <citation type="submission" date="2015-10" db="EMBL/GenBank/DDBJ databases">
        <title>Niche specialization of a soil ammonia-oxidizing archaeon, Candidatus Nitrosocosmicus oleophilus.</title>
        <authorList>
            <person name="Jung M.-Y."/>
            <person name="Rhee S.-K."/>
        </authorList>
    </citation>
    <scope>NUCLEOTIDE SEQUENCE [LARGE SCALE GENOMIC DNA]</scope>
    <source>
        <strain evidence="2">MY3</strain>
    </source>
</reference>
<protein>
    <submittedName>
        <fullName evidence="1">Uncharacterized protein</fullName>
    </submittedName>
</protein>
<dbReference type="EMBL" id="CP012850">
    <property type="protein sequence ID" value="ALI35798.1"/>
    <property type="molecule type" value="Genomic_DNA"/>
</dbReference>
<dbReference type="OrthoDB" id="7478at2157"/>
<proteinExistence type="predicted"/>
<dbReference type="AlphaFoldDB" id="A0A654LWH6"/>
<dbReference type="GeneID" id="60421628"/>
<name>A0A654LWH6_9ARCH</name>
<organism evidence="1 2">
    <name type="scientific">Candidatus Nitrosocosmicus oleophilus</name>
    <dbReference type="NCBI Taxonomy" id="1353260"/>
    <lineage>
        <taxon>Archaea</taxon>
        <taxon>Nitrososphaerota</taxon>
        <taxon>Nitrososphaeria</taxon>
        <taxon>Nitrososphaerales</taxon>
        <taxon>Nitrososphaeraceae</taxon>
        <taxon>Candidatus Nitrosocosmicus</taxon>
    </lineage>
</organism>
<dbReference type="KEGG" id="taa:NMY3_01595"/>
<keyword evidence="2" id="KW-1185">Reference proteome</keyword>